<keyword evidence="1" id="KW-0472">Membrane</keyword>
<name>A0A3E1KD48_9GAMM</name>
<feature type="transmembrane region" description="Helical" evidence="1">
    <location>
        <begin position="298"/>
        <end position="315"/>
    </location>
</feature>
<keyword evidence="1" id="KW-1133">Transmembrane helix</keyword>
<accession>A0A3E1KD48</accession>
<feature type="transmembrane region" description="Helical" evidence="1">
    <location>
        <begin position="23"/>
        <end position="45"/>
    </location>
</feature>
<keyword evidence="3" id="KW-1185">Reference proteome</keyword>
<dbReference type="OrthoDB" id="118685at2"/>
<feature type="transmembrane region" description="Helical" evidence="1">
    <location>
        <begin position="138"/>
        <end position="160"/>
    </location>
</feature>
<proteinExistence type="predicted"/>
<dbReference type="Proteomes" id="UP000260351">
    <property type="component" value="Unassembled WGS sequence"/>
</dbReference>
<gene>
    <name evidence="2" type="ORF">DZC52_00500</name>
</gene>
<sequence length="322" mass="35915">MSTRSISTMWTLMRRELWESPGAFKWAPITILGLTLFFIVFGLILGSRFDNEMAFTLDAIRQFADVPTDQKRLFVTGALFAVSGLFFQILLLVLLFYLSSCLYDERKDRSILFWKSLPVSDTMTVASKVLTACLLAPAIYLVIVVITQLIVLLIATVYGFMAGINPFTAFWLPASLPKLWSVMALGLLIQGLWLLPVYAWLVFCSSWAPRVPILVAVAVPAVISLLQHAWSLLSSFSMPELNVGLIILKRLGSGILPSNIGWRVESSGNNIDLADVEFSEELFMSFSNSLEYLARPEMWVGIGIALALLAGSIWFRRRATDT</sequence>
<dbReference type="EMBL" id="QUZK01000003">
    <property type="protein sequence ID" value="RFF32848.1"/>
    <property type="molecule type" value="Genomic_DNA"/>
</dbReference>
<feature type="transmembrane region" description="Helical" evidence="1">
    <location>
        <begin position="73"/>
        <end position="98"/>
    </location>
</feature>
<evidence type="ECO:0000313" key="3">
    <source>
        <dbReference type="Proteomes" id="UP000260351"/>
    </source>
</evidence>
<dbReference type="RefSeq" id="WP_116649162.1">
    <property type="nucleotide sequence ID" value="NZ_QUZK01000003.1"/>
</dbReference>
<protein>
    <submittedName>
        <fullName evidence="2">Uncharacterized protein</fullName>
    </submittedName>
</protein>
<keyword evidence="1" id="KW-0812">Transmembrane</keyword>
<evidence type="ECO:0000256" key="1">
    <source>
        <dbReference type="SAM" id="Phobius"/>
    </source>
</evidence>
<feature type="transmembrane region" description="Helical" evidence="1">
    <location>
        <begin position="180"/>
        <end position="201"/>
    </location>
</feature>
<feature type="transmembrane region" description="Helical" evidence="1">
    <location>
        <begin position="213"/>
        <end position="233"/>
    </location>
</feature>
<dbReference type="AlphaFoldDB" id="A0A3E1KD48"/>
<organism evidence="2 3">
    <name type="scientific">Wenzhouxiangella sediminis</name>
    <dbReference type="NCBI Taxonomy" id="1792836"/>
    <lineage>
        <taxon>Bacteria</taxon>
        <taxon>Pseudomonadati</taxon>
        <taxon>Pseudomonadota</taxon>
        <taxon>Gammaproteobacteria</taxon>
        <taxon>Chromatiales</taxon>
        <taxon>Wenzhouxiangellaceae</taxon>
        <taxon>Wenzhouxiangella</taxon>
    </lineage>
</organism>
<evidence type="ECO:0000313" key="2">
    <source>
        <dbReference type="EMBL" id="RFF32848.1"/>
    </source>
</evidence>
<comment type="caution">
    <text evidence="2">The sequence shown here is derived from an EMBL/GenBank/DDBJ whole genome shotgun (WGS) entry which is preliminary data.</text>
</comment>
<reference evidence="2 3" key="1">
    <citation type="submission" date="2018-08" db="EMBL/GenBank/DDBJ databases">
        <title>Wenzhouxiangella salilacus sp. nov., a novel bacterium isolated from a saline lake in Xinjiang Province, China.</title>
        <authorList>
            <person name="Han S."/>
        </authorList>
    </citation>
    <scope>NUCLEOTIDE SEQUENCE [LARGE SCALE GENOMIC DNA]</scope>
    <source>
        <strain evidence="2 3">XDB06</strain>
    </source>
</reference>